<dbReference type="OrthoDB" id="9804333at2"/>
<dbReference type="PANTHER" id="PTHR42924:SF11">
    <property type="entry name" value="POLYMERASE_HISTIDINOL PHOSPHATASE N-TERMINAL DOMAIN-CONTAINING PROTEIN"/>
    <property type="match status" value="1"/>
</dbReference>
<dbReference type="InterPro" id="IPR052018">
    <property type="entry name" value="PHP_domain"/>
</dbReference>
<proteinExistence type="predicted"/>
<keyword evidence="4" id="KW-1185">Reference proteome</keyword>
<evidence type="ECO:0008006" key="5">
    <source>
        <dbReference type="Google" id="ProtNLM"/>
    </source>
</evidence>
<feature type="chain" id="PRO_5022234905" description="PHP domain protein" evidence="2">
    <location>
        <begin position="29"/>
        <end position="426"/>
    </location>
</feature>
<dbReference type="PANTHER" id="PTHR42924">
    <property type="entry name" value="EXONUCLEASE"/>
    <property type="match status" value="1"/>
</dbReference>
<organism evidence="3 4">
    <name type="scientific">Rosistilla ulvae</name>
    <dbReference type="NCBI Taxonomy" id="1930277"/>
    <lineage>
        <taxon>Bacteria</taxon>
        <taxon>Pseudomonadati</taxon>
        <taxon>Planctomycetota</taxon>
        <taxon>Planctomycetia</taxon>
        <taxon>Pirellulales</taxon>
        <taxon>Pirellulaceae</taxon>
        <taxon>Rosistilla</taxon>
    </lineage>
</organism>
<evidence type="ECO:0000313" key="4">
    <source>
        <dbReference type="Proteomes" id="UP000319557"/>
    </source>
</evidence>
<evidence type="ECO:0000256" key="2">
    <source>
        <dbReference type="SAM" id="SignalP"/>
    </source>
</evidence>
<dbReference type="RefSeq" id="WP_145346569.1">
    <property type="nucleotide sequence ID" value="NZ_CP036261.1"/>
</dbReference>
<reference evidence="3 4" key="1">
    <citation type="submission" date="2019-02" db="EMBL/GenBank/DDBJ databases">
        <title>Deep-cultivation of Planctomycetes and their phenomic and genomic characterization uncovers novel biology.</title>
        <authorList>
            <person name="Wiegand S."/>
            <person name="Jogler M."/>
            <person name="Boedeker C."/>
            <person name="Pinto D."/>
            <person name="Vollmers J."/>
            <person name="Rivas-Marin E."/>
            <person name="Kohn T."/>
            <person name="Peeters S.H."/>
            <person name="Heuer A."/>
            <person name="Rast P."/>
            <person name="Oberbeckmann S."/>
            <person name="Bunk B."/>
            <person name="Jeske O."/>
            <person name="Meyerdierks A."/>
            <person name="Storesund J.E."/>
            <person name="Kallscheuer N."/>
            <person name="Luecker S."/>
            <person name="Lage O.M."/>
            <person name="Pohl T."/>
            <person name="Merkel B.J."/>
            <person name="Hornburger P."/>
            <person name="Mueller R.-W."/>
            <person name="Bruemmer F."/>
            <person name="Labrenz M."/>
            <person name="Spormann A.M."/>
            <person name="Op den Camp H."/>
            <person name="Overmann J."/>
            <person name="Amann R."/>
            <person name="Jetten M.S.M."/>
            <person name="Mascher T."/>
            <person name="Medema M.H."/>
            <person name="Devos D.P."/>
            <person name="Kaster A.-K."/>
            <person name="Ovreas L."/>
            <person name="Rohde M."/>
            <person name="Galperin M.Y."/>
            <person name="Jogler C."/>
        </authorList>
    </citation>
    <scope>NUCLEOTIDE SEQUENCE [LARGE SCALE GENOMIC DNA]</scope>
    <source>
        <strain evidence="3 4">EC9</strain>
    </source>
</reference>
<gene>
    <name evidence="3" type="ORF">EC9_31770</name>
</gene>
<feature type="signal peptide" evidence="2">
    <location>
        <begin position="1"/>
        <end position="28"/>
    </location>
</feature>
<sequence precursor="true">MPYSHCLTLRPLLATCLLISCFALVGVAEDPVPAQPTLRWWKGNMHTHSLWSDGDDFPEMIAEWYRTQDYNFLVISDHNVLGLGQRWMKQTAIAKRGGQSALAKYKARFGGSWVETRGEGDDLEVRLKPFDEFRYLVEDRGQFILIPGEEVSDRAAGKPIHMNVSNVGELIKPMGGATPVEAMSNNLRAVEEQSKRLGREVLMHLNHPNFGWAITAEEMAQVTSEQFFEVYNGRPGVNHLGDATRPSIEHMWDIANAMRLTVLEATPLLGLATDDSHDYHDGMLSRSLTGRGWVMVRSEYLTPEHLIQALRRGDFYASSGVSLQDVTFDPESRTLTVKIDPEAGETYTTQFIGTRIAPDADKTLMPAKEKIGVEFAKQEGNVATYTMQPGDLYVRATVTSSEGADRPSFKDQKKQAWTQPVGYETR</sequence>
<accession>A0A517M280</accession>
<keyword evidence="2" id="KW-0732">Signal</keyword>
<evidence type="ECO:0000256" key="1">
    <source>
        <dbReference type="SAM" id="MobiDB-lite"/>
    </source>
</evidence>
<dbReference type="SUPFAM" id="SSF89550">
    <property type="entry name" value="PHP domain-like"/>
    <property type="match status" value="1"/>
</dbReference>
<dbReference type="InterPro" id="IPR016195">
    <property type="entry name" value="Pol/histidinol_Pase-like"/>
</dbReference>
<dbReference type="GO" id="GO:0004534">
    <property type="term" value="F:5'-3' RNA exonuclease activity"/>
    <property type="evidence" value="ECO:0007669"/>
    <property type="project" value="TreeGrafter"/>
</dbReference>
<dbReference type="EMBL" id="CP036261">
    <property type="protein sequence ID" value="QDS88981.1"/>
    <property type="molecule type" value="Genomic_DNA"/>
</dbReference>
<feature type="region of interest" description="Disordered" evidence="1">
    <location>
        <begin position="399"/>
        <end position="426"/>
    </location>
</feature>
<dbReference type="Gene3D" id="3.20.20.140">
    <property type="entry name" value="Metal-dependent hydrolases"/>
    <property type="match status" value="1"/>
</dbReference>
<protein>
    <recommendedName>
        <fullName evidence="5">PHP domain protein</fullName>
    </recommendedName>
</protein>
<evidence type="ECO:0000313" key="3">
    <source>
        <dbReference type="EMBL" id="QDS88981.1"/>
    </source>
</evidence>
<dbReference type="KEGG" id="ruv:EC9_31770"/>
<dbReference type="Proteomes" id="UP000319557">
    <property type="component" value="Chromosome"/>
</dbReference>
<dbReference type="GO" id="GO:0035312">
    <property type="term" value="F:5'-3' DNA exonuclease activity"/>
    <property type="evidence" value="ECO:0007669"/>
    <property type="project" value="TreeGrafter"/>
</dbReference>
<dbReference type="AlphaFoldDB" id="A0A517M280"/>
<name>A0A517M280_9BACT</name>
<feature type="compositionally biased region" description="Basic and acidic residues" evidence="1">
    <location>
        <begin position="403"/>
        <end position="414"/>
    </location>
</feature>